<organism evidence="2">
    <name type="scientific">Parabacteroides goldsteinii</name>
    <dbReference type="NCBI Taxonomy" id="328812"/>
    <lineage>
        <taxon>Bacteria</taxon>
        <taxon>Pseudomonadati</taxon>
        <taxon>Bacteroidota</taxon>
        <taxon>Bacteroidia</taxon>
        <taxon>Bacteroidales</taxon>
        <taxon>Tannerellaceae</taxon>
        <taxon>Parabacteroides</taxon>
    </lineage>
</organism>
<dbReference type="SUPFAM" id="SSF81301">
    <property type="entry name" value="Nucleotidyltransferase"/>
    <property type="match status" value="1"/>
</dbReference>
<accession>A0A6G1ZEE3</accession>
<evidence type="ECO:0000313" key="2">
    <source>
        <dbReference type="EMBL" id="MRY12192.1"/>
    </source>
</evidence>
<dbReference type="RefSeq" id="WP_010803712.1">
    <property type="nucleotide sequence ID" value="NZ_CAJSYT010000001.1"/>
</dbReference>
<sequence>MKRPEVVKTLKEIIHRIAPTATAILYGSEARGDARSDSDIDLLILVDKESLTLKEEREITYPLYDVEFNTGVMINPMVVTRKKWEELKARSMFYYNVMKEGIVL</sequence>
<comment type="caution">
    <text evidence="2">The sequence shown here is derived from an EMBL/GenBank/DDBJ whole genome shotgun (WGS) entry which is preliminary data.</text>
</comment>
<reference evidence="2" key="1">
    <citation type="journal article" date="2019" name="Nat. Med.">
        <title>A library of human gut bacterial isolates paired with longitudinal multiomics data enables mechanistic microbiome research.</title>
        <authorList>
            <person name="Poyet M."/>
            <person name="Groussin M."/>
            <person name="Gibbons S.M."/>
            <person name="Avila-Pacheco J."/>
            <person name="Jiang X."/>
            <person name="Kearney S.M."/>
            <person name="Perrotta A.R."/>
            <person name="Berdy B."/>
            <person name="Zhao S."/>
            <person name="Lieberman T.D."/>
            <person name="Swanson P.K."/>
            <person name="Smith M."/>
            <person name="Roesemann S."/>
            <person name="Alexander J.E."/>
            <person name="Rich S.A."/>
            <person name="Livny J."/>
            <person name="Vlamakis H."/>
            <person name="Clish C."/>
            <person name="Bullock K."/>
            <person name="Deik A."/>
            <person name="Scott J."/>
            <person name="Pierce K.A."/>
            <person name="Xavier R.J."/>
            <person name="Alm E.J."/>
        </authorList>
    </citation>
    <scope>NUCLEOTIDE SEQUENCE</scope>
    <source>
        <strain evidence="2">BIOML-A4</strain>
    </source>
</reference>
<dbReference type="InterPro" id="IPR043519">
    <property type="entry name" value="NT_sf"/>
</dbReference>
<dbReference type="PANTHER" id="PTHR33933">
    <property type="entry name" value="NUCLEOTIDYLTRANSFERASE"/>
    <property type="match status" value="1"/>
</dbReference>
<dbReference type="Gene3D" id="3.30.460.10">
    <property type="entry name" value="Beta Polymerase, domain 2"/>
    <property type="match status" value="1"/>
</dbReference>
<evidence type="ECO:0000259" key="1">
    <source>
        <dbReference type="Pfam" id="PF18765"/>
    </source>
</evidence>
<dbReference type="PANTHER" id="PTHR33933:SF1">
    <property type="entry name" value="PROTEIN ADENYLYLTRANSFERASE MNTA-RELATED"/>
    <property type="match status" value="1"/>
</dbReference>
<feature type="domain" description="Polymerase beta nucleotidyltransferase" evidence="1">
    <location>
        <begin position="9"/>
        <end position="73"/>
    </location>
</feature>
<dbReference type="InterPro" id="IPR052548">
    <property type="entry name" value="Type_VII_TA_antitoxin"/>
</dbReference>
<proteinExistence type="predicted"/>
<dbReference type="Pfam" id="PF18765">
    <property type="entry name" value="Polbeta"/>
    <property type="match status" value="1"/>
</dbReference>
<dbReference type="GO" id="GO:0016740">
    <property type="term" value="F:transferase activity"/>
    <property type="evidence" value="ECO:0007669"/>
    <property type="project" value="UniProtKB-KW"/>
</dbReference>
<protein>
    <submittedName>
        <fullName evidence="2">Nucleotidyltransferase domain-containing protein</fullName>
    </submittedName>
</protein>
<gene>
    <name evidence="2" type="ORF">GKE01_12010</name>
</gene>
<dbReference type="EMBL" id="WKLP01000016">
    <property type="protein sequence ID" value="MRY12192.1"/>
    <property type="molecule type" value="Genomic_DNA"/>
</dbReference>
<dbReference type="CDD" id="cd05403">
    <property type="entry name" value="NT_KNTase_like"/>
    <property type="match status" value="1"/>
</dbReference>
<keyword evidence="2" id="KW-0808">Transferase</keyword>
<dbReference type="InterPro" id="IPR041633">
    <property type="entry name" value="Polbeta"/>
</dbReference>
<dbReference type="AlphaFoldDB" id="A0A6G1ZEE3"/>
<name>A0A6G1ZEE3_9BACT</name>